<proteinExistence type="predicted"/>
<keyword evidence="3 4" id="KW-0440">LIM domain</keyword>
<evidence type="ECO:0000256" key="4">
    <source>
        <dbReference type="PROSITE-ProRule" id="PRU00125"/>
    </source>
</evidence>
<keyword evidence="8" id="KW-1185">Reference proteome</keyword>
<feature type="domain" description="LIM zinc-binding" evidence="6">
    <location>
        <begin position="184"/>
        <end position="244"/>
    </location>
</feature>
<evidence type="ECO:0000256" key="2">
    <source>
        <dbReference type="ARBA" id="ARBA00022833"/>
    </source>
</evidence>
<dbReference type="CDD" id="cd09440">
    <property type="entry name" value="LIM1_SF3"/>
    <property type="match status" value="1"/>
</dbReference>
<dbReference type="FunFam" id="2.10.110.10:FF:000002">
    <property type="entry name" value="LIM domain and actin-binding 1"/>
    <property type="match status" value="2"/>
</dbReference>
<dbReference type="OrthoDB" id="6129702at2759"/>
<dbReference type="SMART" id="SM00132">
    <property type="entry name" value="LIM"/>
    <property type="match status" value="2"/>
</dbReference>
<feature type="compositionally biased region" description="Acidic residues" evidence="5">
    <location>
        <begin position="412"/>
        <end position="421"/>
    </location>
</feature>
<dbReference type="Gene3D" id="2.10.110.10">
    <property type="entry name" value="Cysteine Rich Protein"/>
    <property type="match status" value="2"/>
</dbReference>
<comment type="caution">
    <text evidence="7">The sequence shown here is derived from an EMBL/GenBank/DDBJ whole genome shotgun (WGS) entry which is preliminary data.</text>
</comment>
<sequence>MEVSHGWPAAPTCRCSTHPRHLFTLMGSPVLSLSFLRGSPPSSPNGGRSLVLVGHPHGGDGVGGRKGGPLLVLGTEGGEDNIIEYGRRKKSSTVAYTNRLSGTIQLESCRRALLGWGCQLLSAVTAPSTARHLPPFHLPRLSSPPFLPVPRRDCSSFAHSVSSSRRAAEMASSRGGVVFGGTTQKCMGCEKTVYLVDQLTVDNRVYHRACFRCRHCRGTLKLSNYSSFEGALYCKPHFDQLFKMTGSLEKSFEGVPRASKAERSANNGGYSNSRASSIFVGTQEKCFICNKTVYPIEKVAVDGNSYHRTCFRCAHGGCVISPSNYVAHEGRIYCKHHFSQIFMQKGDFSQFDKNEPARESNKEPMPKDTKQESENMVVSKQEPEKVVAINGEEPTVVAINGKEPTVDPSPEPTEETTEISI</sequence>
<evidence type="ECO:0000313" key="8">
    <source>
        <dbReference type="Proteomes" id="UP000652761"/>
    </source>
</evidence>
<dbReference type="CDD" id="cd09441">
    <property type="entry name" value="LIM2_SF3"/>
    <property type="match status" value="1"/>
</dbReference>
<dbReference type="InterPro" id="IPR001781">
    <property type="entry name" value="Znf_LIM"/>
</dbReference>
<dbReference type="GO" id="GO:0051015">
    <property type="term" value="F:actin filament binding"/>
    <property type="evidence" value="ECO:0007669"/>
    <property type="project" value="UniProtKB-ARBA"/>
</dbReference>
<dbReference type="GO" id="GO:0051017">
    <property type="term" value="P:actin filament bundle assembly"/>
    <property type="evidence" value="ECO:0007669"/>
    <property type="project" value="UniProtKB-ARBA"/>
</dbReference>
<dbReference type="AlphaFoldDB" id="A0A843W2J6"/>
<dbReference type="Proteomes" id="UP000652761">
    <property type="component" value="Unassembled WGS sequence"/>
</dbReference>
<evidence type="ECO:0000256" key="3">
    <source>
        <dbReference type="ARBA" id="ARBA00023038"/>
    </source>
</evidence>
<dbReference type="PROSITE" id="PS50023">
    <property type="entry name" value="LIM_DOMAIN_2"/>
    <property type="match status" value="2"/>
</dbReference>
<evidence type="ECO:0000256" key="5">
    <source>
        <dbReference type="SAM" id="MobiDB-lite"/>
    </source>
</evidence>
<evidence type="ECO:0000256" key="1">
    <source>
        <dbReference type="ARBA" id="ARBA00022723"/>
    </source>
</evidence>
<organism evidence="7 8">
    <name type="scientific">Colocasia esculenta</name>
    <name type="common">Wild taro</name>
    <name type="synonym">Arum esculentum</name>
    <dbReference type="NCBI Taxonomy" id="4460"/>
    <lineage>
        <taxon>Eukaryota</taxon>
        <taxon>Viridiplantae</taxon>
        <taxon>Streptophyta</taxon>
        <taxon>Embryophyta</taxon>
        <taxon>Tracheophyta</taxon>
        <taxon>Spermatophyta</taxon>
        <taxon>Magnoliopsida</taxon>
        <taxon>Liliopsida</taxon>
        <taxon>Araceae</taxon>
        <taxon>Aroideae</taxon>
        <taxon>Colocasieae</taxon>
        <taxon>Colocasia</taxon>
    </lineage>
</organism>
<dbReference type="PROSITE" id="PS00478">
    <property type="entry name" value="LIM_DOMAIN_1"/>
    <property type="match status" value="1"/>
</dbReference>
<keyword evidence="2 4" id="KW-0862">Zinc</keyword>
<reference evidence="7" key="1">
    <citation type="submission" date="2017-07" db="EMBL/GenBank/DDBJ databases">
        <title>Taro Niue Genome Assembly and Annotation.</title>
        <authorList>
            <person name="Atibalentja N."/>
            <person name="Keating K."/>
            <person name="Fields C.J."/>
        </authorList>
    </citation>
    <scope>NUCLEOTIDE SEQUENCE</scope>
    <source>
        <strain evidence="7">Niue_2</strain>
        <tissue evidence="7">Leaf</tissue>
    </source>
</reference>
<gene>
    <name evidence="7" type="ORF">Taro_030188</name>
</gene>
<dbReference type="PANTHER" id="PTHR24206">
    <property type="entry name" value="OS06G0237300 PROTEIN"/>
    <property type="match status" value="1"/>
</dbReference>
<feature type="domain" description="LIM zinc-binding" evidence="6">
    <location>
        <begin position="284"/>
        <end position="344"/>
    </location>
</feature>
<protein>
    <recommendedName>
        <fullName evidence="6">LIM zinc-binding domain-containing protein</fullName>
    </recommendedName>
</protein>
<feature type="region of interest" description="Disordered" evidence="5">
    <location>
        <begin position="351"/>
        <end position="421"/>
    </location>
</feature>
<keyword evidence="1 4" id="KW-0479">Metal-binding</keyword>
<dbReference type="SUPFAM" id="SSF57716">
    <property type="entry name" value="Glucocorticoid receptor-like (DNA-binding domain)"/>
    <property type="match status" value="4"/>
</dbReference>
<dbReference type="GO" id="GO:0046872">
    <property type="term" value="F:metal ion binding"/>
    <property type="evidence" value="ECO:0007669"/>
    <property type="project" value="UniProtKB-KW"/>
</dbReference>
<evidence type="ECO:0000259" key="6">
    <source>
        <dbReference type="PROSITE" id="PS50023"/>
    </source>
</evidence>
<name>A0A843W2J6_COLES</name>
<accession>A0A843W2J6</accession>
<feature type="compositionally biased region" description="Basic and acidic residues" evidence="5">
    <location>
        <begin position="351"/>
        <end position="373"/>
    </location>
</feature>
<dbReference type="EMBL" id="NMUH01002058">
    <property type="protein sequence ID" value="MQL97489.1"/>
    <property type="molecule type" value="Genomic_DNA"/>
</dbReference>
<dbReference type="Pfam" id="PF00412">
    <property type="entry name" value="LIM"/>
    <property type="match status" value="2"/>
</dbReference>
<evidence type="ECO:0000313" key="7">
    <source>
        <dbReference type="EMBL" id="MQL97489.1"/>
    </source>
</evidence>